<keyword evidence="5 9" id="KW-0812">Transmembrane</keyword>
<dbReference type="GO" id="GO:0012505">
    <property type="term" value="C:endomembrane system"/>
    <property type="evidence" value="ECO:0007669"/>
    <property type="project" value="UniProtKB-SubCell"/>
</dbReference>
<dbReference type="GO" id="GO:0051119">
    <property type="term" value="F:sugar transmembrane transporter activity"/>
    <property type="evidence" value="ECO:0007669"/>
    <property type="project" value="InterPro"/>
</dbReference>
<feature type="transmembrane region" description="Helical" evidence="9">
    <location>
        <begin position="129"/>
        <end position="154"/>
    </location>
</feature>
<feature type="transmembrane region" description="Helical" evidence="9">
    <location>
        <begin position="104"/>
        <end position="123"/>
    </location>
</feature>
<keyword evidence="4 9" id="KW-0762">Sugar transport</keyword>
<dbReference type="EMBL" id="JABFUD020000013">
    <property type="protein sequence ID" value="KAI5070990.1"/>
    <property type="molecule type" value="Genomic_DNA"/>
</dbReference>
<dbReference type="InterPro" id="IPR047664">
    <property type="entry name" value="SWEET"/>
</dbReference>
<dbReference type="Proteomes" id="UP000886520">
    <property type="component" value="Chromosome 13"/>
</dbReference>
<feature type="transmembrane region" description="Helical" evidence="9">
    <location>
        <begin position="68"/>
        <end position="92"/>
    </location>
</feature>
<dbReference type="FunFam" id="1.20.1280.290:FF:000001">
    <property type="entry name" value="Bidirectional sugar transporter SWEET"/>
    <property type="match status" value="1"/>
</dbReference>
<keyword evidence="11" id="KW-1185">Reference proteome</keyword>
<evidence type="ECO:0000313" key="11">
    <source>
        <dbReference type="Proteomes" id="UP000886520"/>
    </source>
</evidence>
<evidence type="ECO:0000256" key="5">
    <source>
        <dbReference type="ARBA" id="ARBA00022692"/>
    </source>
</evidence>
<sequence length="264" mass="28867">MALGVIPLAIGIIGNVLSVLAFCSTIPTFWRIVKKKSVENFSDHPYIFSLLSALLWGFYGLLTLKNGGLMLVVINGIGCIFQYAYLALYVAFSPPHKQMVTGAFVAGVHLSVMAIVVMVKFFLKEENVRLRVMGICSSMAAIAMFGSPLSIMGLVICTKSVEYMPFLLSLAFALRTGIWCAYSYAIHDIYLEVTNTIGTALGLVQLILYMIYHRKPPRKACEKDVRLQEAQSGHIDGDQGGSIHISTDNCGVGENIGDKTETKV</sequence>
<gene>
    <name evidence="10" type="ORF">GOP47_0013241</name>
</gene>
<evidence type="ECO:0000256" key="9">
    <source>
        <dbReference type="RuleBase" id="RU910715"/>
    </source>
</evidence>
<dbReference type="AlphaFoldDB" id="A0A9D4ZF43"/>
<reference evidence="10" key="1">
    <citation type="submission" date="2021-01" db="EMBL/GenBank/DDBJ databases">
        <title>Adiantum capillus-veneris genome.</title>
        <authorList>
            <person name="Fang Y."/>
            <person name="Liao Q."/>
        </authorList>
    </citation>
    <scope>NUCLEOTIDE SEQUENCE</scope>
    <source>
        <strain evidence="10">H3</strain>
        <tissue evidence="10">Leaf</tissue>
    </source>
</reference>
<evidence type="ECO:0000256" key="2">
    <source>
        <dbReference type="ARBA" id="ARBA00007809"/>
    </source>
</evidence>
<keyword evidence="6" id="KW-0677">Repeat</keyword>
<dbReference type="OrthoDB" id="409725at2759"/>
<evidence type="ECO:0000256" key="1">
    <source>
        <dbReference type="ARBA" id="ARBA00004127"/>
    </source>
</evidence>
<comment type="caution">
    <text evidence="9">Lacks conserved residue(s) required for the propagation of feature annotation.</text>
</comment>
<dbReference type="GO" id="GO:0016020">
    <property type="term" value="C:membrane"/>
    <property type="evidence" value="ECO:0007669"/>
    <property type="project" value="InterPro"/>
</dbReference>
<comment type="caution">
    <text evidence="10">The sequence shown here is derived from an EMBL/GenBank/DDBJ whole genome shotgun (WGS) entry which is preliminary data.</text>
</comment>
<evidence type="ECO:0000313" key="10">
    <source>
        <dbReference type="EMBL" id="KAI5070990.1"/>
    </source>
</evidence>
<name>A0A9D4ZF43_ADICA</name>
<organism evidence="10 11">
    <name type="scientific">Adiantum capillus-veneris</name>
    <name type="common">Maidenhair fern</name>
    <dbReference type="NCBI Taxonomy" id="13818"/>
    <lineage>
        <taxon>Eukaryota</taxon>
        <taxon>Viridiplantae</taxon>
        <taxon>Streptophyta</taxon>
        <taxon>Embryophyta</taxon>
        <taxon>Tracheophyta</taxon>
        <taxon>Polypodiopsida</taxon>
        <taxon>Polypodiidae</taxon>
        <taxon>Polypodiales</taxon>
        <taxon>Pteridineae</taxon>
        <taxon>Pteridaceae</taxon>
        <taxon>Vittarioideae</taxon>
        <taxon>Adiantum</taxon>
    </lineage>
</organism>
<feature type="transmembrane region" description="Helical" evidence="9">
    <location>
        <begin position="193"/>
        <end position="212"/>
    </location>
</feature>
<dbReference type="PANTHER" id="PTHR10791">
    <property type="entry name" value="RAG1-ACTIVATING PROTEIN 1"/>
    <property type="match status" value="1"/>
</dbReference>
<comment type="similarity">
    <text evidence="2 9">Belongs to the SWEET sugar transporter family.</text>
</comment>
<evidence type="ECO:0000256" key="8">
    <source>
        <dbReference type="ARBA" id="ARBA00023136"/>
    </source>
</evidence>
<keyword evidence="8 9" id="KW-0472">Membrane</keyword>
<proteinExistence type="inferred from homology"/>
<feature type="transmembrane region" description="Helical" evidence="9">
    <location>
        <begin position="6"/>
        <end position="33"/>
    </location>
</feature>
<keyword evidence="7 9" id="KW-1133">Transmembrane helix</keyword>
<comment type="subcellular location">
    <subcellularLocation>
        <location evidence="1">Endomembrane system</location>
        <topology evidence="1">Multi-pass membrane protein</topology>
    </subcellularLocation>
</comment>
<protein>
    <recommendedName>
        <fullName evidence="9">Bidirectional sugar transporter SWEET</fullName>
    </recommendedName>
</protein>
<evidence type="ECO:0000256" key="4">
    <source>
        <dbReference type="ARBA" id="ARBA00022597"/>
    </source>
</evidence>
<dbReference type="Pfam" id="PF03083">
    <property type="entry name" value="MtN3_slv"/>
    <property type="match status" value="2"/>
</dbReference>
<evidence type="ECO:0000256" key="3">
    <source>
        <dbReference type="ARBA" id="ARBA00022448"/>
    </source>
</evidence>
<accession>A0A9D4ZF43</accession>
<comment type="function">
    <text evidence="9">Mediates both low-affinity uptake and efflux of sugar across the membrane.</text>
</comment>
<dbReference type="FunFam" id="1.20.1280.290:FF:000002">
    <property type="entry name" value="Bidirectional sugar transporter SWEET"/>
    <property type="match status" value="1"/>
</dbReference>
<dbReference type="PANTHER" id="PTHR10791:SF142">
    <property type="entry name" value="BIDIRECTIONAL SUGAR TRANSPORTER SWEET16"/>
    <property type="match status" value="1"/>
</dbReference>
<evidence type="ECO:0000256" key="6">
    <source>
        <dbReference type="ARBA" id="ARBA00022737"/>
    </source>
</evidence>
<evidence type="ECO:0000256" key="7">
    <source>
        <dbReference type="ARBA" id="ARBA00022989"/>
    </source>
</evidence>
<keyword evidence="3 9" id="KW-0813">Transport</keyword>
<dbReference type="InterPro" id="IPR004316">
    <property type="entry name" value="SWEET_rpt"/>
</dbReference>
<feature type="transmembrane region" description="Helical" evidence="9">
    <location>
        <begin position="45"/>
        <end position="62"/>
    </location>
</feature>
<dbReference type="Gene3D" id="1.20.1280.290">
    <property type="match status" value="2"/>
</dbReference>